<evidence type="ECO:0000313" key="1">
    <source>
        <dbReference type="EMBL" id="GAA54384.1"/>
    </source>
</evidence>
<gene>
    <name evidence="1" type="ORF">CLF_102680</name>
</gene>
<evidence type="ECO:0000313" key="2">
    <source>
        <dbReference type="Proteomes" id="UP000008909"/>
    </source>
</evidence>
<name>G7YN53_CLOSI</name>
<protein>
    <submittedName>
        <fullName evidence="1">Uncharacterized protein</fullName>
    </submittedName>
</protein>
<dbReference type="Proteomes" id="UP000008909">
    <property type="component" value="Unassembled WGS sequence"/>
</dbReference>
<accession>G7YN53</accession>
<organism evidence="1 2">
    <name type="scientific">Clonorchis sinensis</name>
    <name type="common">Chinese liver fluke</name>
    <dbReference type="NCBI Taxonomy" id="79923"/>
    <lineage>
        <taxon>Eukaryota</taxon>
        <taxon>Metazoa</taxon>
        <taxon>Spiralia</taxon>
        <taxon>Lophotrochozoa</taxon>
        <taxon>Platyhelminthes</taxon>
        <taxon>Trematoda</taxon>
        <taxon>Digenea</taxon>
        <taxon>Opisthorchiida</taxon>
        <taxon>Opisthorchiata</taxon>
        <taxon>Opisthorchiidae</taxon>
        <taxon>Clonorchis</taxon>
    </lineage>
</organism>
<reference key="2">
    <citation type="submission" date="2011-10" db="EMBL/GenBank/DDBJ databases">
        <title>The genome and transcriptome sequence of Clonorchis sinensis provide insights into the carcinogenic liver fluke.</title>
        <authorList>
            <person name="Wang X."/>
            <person name="Huang Y."/>
            <person name="Chen W."/>
            <person name="Liu H."/>
            <person name="Guo L."/>
            <person name="Chen Y."/>
            <person name="Luo F."/>
            <person name="Zhou W."/>
            <person name="Sun J."/>
            <person name="Mao Q."/>
            <person name="Liang P."/>
            <person name="Zhou C."/>
            <person name="Tian Y."/>
            <person name="Men J."/>
            <person name="Lv X."/>
            <person name="Huang L."/>
            <person name="Zhou J."/>
            <person name="Hu Y."/>
            <person name="Li R."/>
            <person name="Zhang F."/>
            <person name="Lei H."/>
            <person name="Li X."/>
            <person name="Hu X."/>
            <person name="Liang C."/>
            <person name="Xu J."/>
            <person name="Wu Z."/>
            <person name="Yu X."/>
        </authorList>
    </citation>
    <scope>NUCLEOTIDE SEQUENCE</scope>
    <source>
        <strain>Henan</strain>
    </source>
</reference>
<keyword evidence="2" id="KW-1185">Reference proteome</keyword>
<dbReference type="EMBL" id="DF143888">
    <property type="protein sequence ID" value="GAA54384.1"/>
    <property type="molecule type" value="Genomic_DNA"/>
</dbReference>
<proteinExistence type="predicted"/>
<dbReference type="AlphaFoldDB" id="G7YN53"/>
<reference evidence="1" key="1">
    <citation type="journal article" date="2011" name="Genome Biol.">
        <title>The draft genome of the carcinogenic human liver fluke Clonorchis sinensis.</title>
        <authorList>
            <person name="Wang X."/>
            <person name="Chen W."/>
            <person name="Huang Y."/>
            <person name="Sun J."/>
            <person name="Men J."/>
            <person name="Liu H."/>
            <person name="Luo F."/>
            <person name="Guo L."/>
            <person name="Lv X."/>
            <person name="Deng C."/>
            <person name="Zhou C."/>
            <person name="Fan Y."/>
            <person name="Li X."/>
            <person name="Huang L."/>
            <person name="Hu Y."/>
            <person name="Liang C."/>
            <person name="Hu X."/>
            <person name="Xu J."/>
            <person name="Yu X."/>
        </authorList>
    </citation>
    <scope>NUCLEOTIDE SEQUENCE [LARGE SCALE GENOMIC DNA]</scope>
    <source>
        <strain evidence="1">Henan</strain>
    </source>
</reference>
<sequence length="260" mass="29326">MTILAFSNELQPDSQTDSIIDLQIVSFSGHIGSSCCGFDHRKTGMWNVQRSLGGEGCFDRLGDESAPKKFDKIYKMTVIQEIFVSHALSLSEVEYWKCILVNSLPILVCAVKHCRNAGVSDSTDTGKTYIRYRRLDLVNQSVSRNEFACITAMLCTLRILLYNNRLKVLCVSSVNRQLITEIYSLTVTQVHASATKRVHKFRNRSYFSRGAKRIYEKIYYSHASSVVSTVTSVGSNLILFPNGKRFTYIIGLPSSDVHRI</sequence>